<dbReference type="InParanoid" id="A0A2K3D3H8"/>
<dbReference type="SUPFAM" id="SSF52047">
    <property type="entry name" value="RNI-like"/>
    <property type="match status" value="1"/>
</dbReference>
<organism evidence="3 4">
    <name type="scientific">Chlamydomonas reinhardtii</name>
    <name type="common">Chlamydomonas smithii</name>
    <dbReference type="NCBI Taxonomy" id="3055"/>
    <lineage>
        <taxon>Eukaryota</taxon>
        <taxon>Viridiplantae</taxon>
        <taxon>Chlorophyta</taxon>
        <taxon>core chlorophytes</taxon>
        <taxon>Chlorophyceae</taxon>
        <taxon>CS clade</taxon>
        <taxon>Chlamydomonadales</taxon>
        <taxon>Chlamydomonadaceae</taxon>
        <taxon>Chlamydomonas</taxon>
    </lineage>
</organism>
<name>A0A2K3D3H8_CHLRE</name>
<evidence type="ECO:0000256" key="1">
    <source>
        <dbReference type="ARBA" id="ARBA00004430"/>
    </source>
</evidence>
<feature type="compositionally biased region" description="Low complexity" evidence="2">
    <location>
        <begin position="409"/>
        <end position="421"/>
    </location>
</feature>
<dbReference type="GO" id="GO:0005930">
    <property type="term" value="C:axoneme"/>
    <property type="evidence" value="ECO:0007669"/>
    <property type="project" value="UniProtKB-SubCell"/>
</dbReference>
<proteinExistence type="predicted"/>
<dbReference type="KEGG" id="cre:CHLRE_12g496850v5"/>
<keyword evidence="4" id="KW-1185">Reference proteome</keyword>
<dbReference type="EMBL" id="CM008973">
    <property type="protein sequence ID" value="PNW75093.1"/>
    <property type="molecule type" value="Genomic_DNA"/>
</dbReference>
<dbReference type="GO" id="GO:0031146">
    <property type="term" value="P:SCF-dependent proteasomal ubiquitin-dependent protein catabolic process"/>
    <property type="evidence" value="ECO:0000318"/>
    <property type="project" value="GO_Central"/>
</dbReference>
<dbReference type="InterPro" id="IPR032675">
    <property type="entry name" value="LRR_dom_sf"/>
</dbReference>
<evidence type="ECO:0000256" key="2">
    <source>
        <dbReference type="SAM" id="MobiDB-lite"/>
    </source>
</evidence>
<dbReference type="Gene3D" id="3.80.10.10">
    <property type="entry name" value="Ribonuclease Inhibitor"/>
    <property type="match status" value="2"/>
</dbReference>
<comment type="subcellular location">
    <subcellularLocation>
        <location evidence="1">Cytoplasm</location>
        <location evidence="1">Cytoskeleton</location>
        <location evidence="1">Cilium axoneme</location>
    </subcellularLocation>
</comment>
<sequence>MSSGRGPAQAQAARAADRLLCQVLEVLWRELPAPDRASLRLSCKSGLSLADRQIDRLWLDPGWVRAPEGAADSPCYMEWACPQSALHRPPAVPRAKQARYVAAAVSRGARPHELRLRQRPGEESAELVKFTLRLFKGLSRPGPSASAAAPSLTHLGLEAVPLNGSVLAALTACTPQLLSLRLHGYDLHRKNGVAGPFVTVADGAASAAAAGAAGASGGSRRRGQSSNAGAAGVPALLRHGAPSLRELALQCTYNPDQLSQPLGLCSRLERFSMEWAISEWARRPSESEHAGFLSLLAGLPSLRSLELRLPPPPLGSHGLAPELELEPPDGSLRGLTCLKLIHAFPEMRPSLARWLGPRPQLVVLHLLPCVLDQSQLQVISEVAGLTELVTCSLKVAPPAAQREGGGAAGSSAATSPAGPLLPSSLPLPPRLRRLGLWHVTAAVLNALALPPSLEQVHLHELRAIEYSQPAPGSDKDRIDAVVLALELLAKSGQYVGALTDREMGVRARDYRRPFKLNMNWTEPPAEIDFEWTSVIEVLARMLRCGARPPQGAPAPAACLGHLQRLHLSLLAVDDYDLTSIREKMPQLEHLELQCVLLPDFTYAIGPLKLMRQLRTLVLHPGFGRTWAEWLQAAGGDSESFQAEFSDLLTGCERLTRLQLLLMDVCVYEDDDADDSSAFDEDQVEVADELADEVHDMVYAMRRDVVPRLQQEPGPRQGAEIWVHAFEQGEEFWRKEESF</sequence>
<dbReference type="GO" id="GO:0019005">
    <property type="term" value="C:SCF ubiquitin ligase complex"/>
    <property type="evidence" value="ECO:0000318"/>
    <property type="project" value="GO_Central"/>
</dbReference>
<dbReference type="PANTHER" id="PTHR13318:SF190">
    <property type="entry name" value="PARTNER OF PAIRED, ISOFORM B"/>
    <property type="match status" value="1"/>
</dbReference>
<protein>
    <recommendedName>
        <fullName evidence="5">F-box domain-containing protein</fullName>
    </recommendedName>
</protein>
<dbReference type="GeneID" id="5727907"/>
<dbReference type="PANTHER" id="PTHR13318">
    <property type="entry name" value="PARTNER OF PAIRED, ISOFORM B-RELATED"/>
    <property type="match status" value="1"/>
</dbReference>
<evidence type="ECO:0000313" key="4">
    <source>
        <dbReference type="Proteomes" id="UP000006906"/>
    </source>
</evidence>
<evidence type="ECO:0000313" key="3">
    <source>
        <dbReference type="EMBL" id="PNW75093.1"/>
    </source>
</evidence>
<dbReference type="AlphaFoldDB" id="A0A2K3D3H8"/>
<reference evidence="3 4" key="1">
    <citation type="journal article" date="2007" name="Science">
        <title>The Chlamydomonas genome reveals the evolution of key animal and plant functions.</title>
        <authorList>
            <person name="Merchant S.S."/>
            <person name="Prochnik S.E."/>
            <person name="Vallon O."/>
            <person name="Harris E.H."/>
            <person name="Karpowicz S.J."/>
            <person name="Witman G.B."/>
            <person name="Terry A."/>
            <person name="Salamov A."/>
            <person name="Fritz-Laylin L.K."/>
            <person name="Marechal-Drouard L."/>
            <person name="Marshall W.F."/>
            <person name="Qu L.H."/>
            <person name="Nelson D.R."/>
            <person name="Sanderfoot A.A."/>
            <person name="Spalding M.H."/>
            <person name="Kapitonov V.V."/>
            <person name="Ren Q."/>
            <person name="Ferris P."/>
            <person name="Lindquist E."/>
            <person name="Shapiro H."/>
            <person name="Lucas S.M."/>
            <person name="Grimwood J."/>
            <person name="Schmutz J."/>
            <person name="Cardol P."/>
            <person name="Cerutti H."/>
            <person name="Chanfreau G."/>
            <person name="Chen C.L."/>
            <person name="Cognat V."/>
            <person name="Croft M.T."/>
            <person name="Dent R."/>
            <person name="Dutcher S."/>
            <person name="Fernandez E."/>
            <person name="Fukuzawa H."/>
            <person name="Gonzalez-Ballester D."/>
            <person name="Gonzalez-Halphen D."/>
            <person name="Hallmann A."/>
            <person name="Hanikenne M."/>
            <person name="Hippler M."/>
            <person name="Inwood W."/>
            <person name="Jabbari K."/>
            <person name="Kalanon M."/>
            <person name="Kuras R."/>
            <person name="Lefebvre P.A."/>
            <person name="Lemaire S.D."/>
            <person name="Lobanov A.V."/>
            <person name="Lohr M."/>
            <person name="Manuell A."/>
            <person name="Meier I."/>
            <person name="Mets L."/>
            <person name="Mittag M."/>
            <person name="Mittelmeier T."/>
            <person name="Moroney J.V."/>
            <person name="Moseley J."/>
            <person name="Napoli C."/>
            <person name="Nedelcu A.M."/>
            <person name="Niyogi K."/>
            <person name="Novoselov S.V."/>
            <person name="Paulsen I.T."/>
            <person name="Pazour G."/>
            <person name="Purton S."/>
            <person name="Ral J.P."/>
            <person name="Riano-Pachon D.M."/>
            <person name="Riekhof W."/>
            <person name="Rymarquis L."/>
            <person name="Schroda M."/>
            <person name="Stern D."/>
            <person name="Umen J."/>
            <person name="Willows R."/>
            <person name="Wilson N."/>
            <person name="Zimmer S.L."/>
            <person name="Allmer J."/>
            <person name="Balk J."/>
            <person name="Bisova K."/>
            <person name="Chen C.J."/>
            <person name="Elias M."/>
            <person name="Gendler K."/>
            <person name="Hauser C."/>
            <person name="Lamb M.R."/>
            <person name="Ledford H."/>
            <person name="Long J.C."/>
            <person name="Minagawa J."/>
            <person name="Page M.D."/>
            <person name="Pan J."/>
            <person name="Pootakham W."/>
            <person name="Roje S."/>
            <person name="Rose A."/>
            <person name="Stahlberg E."/>
            <person name="Terauchi A.M."/>
            <person name="Yang P."/>
            <person name="Ball S."/>
            <person name="Bowler C."/>
            <person name="Dieckmann C.L."/>
            <person name="Gladyshev V.N."/>
            <person name="Green P."/>
            <person name="Jorgensen R."/>
            <person name="Mayfield S."/>
            <person name="Mueller-Roeber B."/>
            <person name="Rajamani S."/>
            <person name="Sayre R.T."/>
            <person name="Brokstein P."/>
            <person name="Dubchak I."/>
            <person name="Goodstein D."/>
            <person name="Hornick L."/>
            <person name="Huang Y.W."/>
            <person name="Jhaveri J."/>
            <person name="Luo Y."/>
            <person name="Martinez D."/>
            <person name="Ngau W.C."/>
            <person name="Otillar B."/>
            <person name="Poliakov A."/>
            <person name="Porter A."/>
            <person name="Szajkowski L."/>
            <person name="Werner G."/>
            <person name="Zhou K."/>
            <person name="Grigoriev I.V."/>
            <person name="Rokhsar D.S."/>
            <person name="Grossman A.R."/>
        </authorList>
    </citation>
    <scope>NUCLEOTIDE SEQUENCE [LARGE SCALE GENOMIC DNA]</scope>
    <source>
        <strain evidence="4">CC-503</strain>
    </source>
</reference>
<dbReference type="OrthoDB" id="558162at2759"/>
<evidence type="ECO:0008006" key="5">
    <source>
        <dbReference type="Google" id="ProtNLM"/>
    </source>
</evidence>
<feature type="region of interest" description="Disordered" evidence="2">
    <location>
        <begin position="400"/>
        <end position="421"/>
    </location>
</feature>
<dbReference type="Gramene" id="PNW75093">
    <property type="protein sequence ID" value="PNW75093"/>
    <property type="gene ID" value="CHLRE_12g496850v5"/>
</dbReference>
<dbReference type="ExpressionAtlas" id="A0A2K3D3H8">
    <property type="expression patterns" value="baseline and differential"/>
</dbReference>
<dbReference type="Proteomes" id="UP000006906">
    <property type="component" value="Chromosome 12"/>
</dbReference>
<dbReference type="RefSeq" id="XP_042918347.1">
    <property type="nucleotide sequence ID" value="XM_043068018.1"/>
</dbReference>
<accession>A0A2K3D3H8</accession>
<gene>
    <name evidence="3" type="ORF">CHLRE_12g496850v5</name>
</gene>